<feature type="domain" description="ABC transmembrane type-2" evidence="10">
    <location>
        <begin position="32"/>
        <end position="256"/>
    </location>
</feature>
<dbReference type="InterPro" id="IPR013525">
    <property type="entry name" value="ABC2_TM"/>
</dbReference>
<comment type="subcellular location">
    <subcellularLocation>
        <location evidence="9">Cell inner membrane</location>
        <topology evidence="9">Multi-pass membrane protein</topology>
    </subcellularLocation>
    <subcellularLocation>
        <location evidence="1">Cell membrane</location>
        <topology evidence="1">Multi-pass membrane protein</topology>
    </subcellularLocation>
</comment>
<evidence type="ECO:0000256" key="2">
    <source>
        <dbReference type="ARBA" id="ARBA00007783"/>
    </source>
</evidence>
<accession>A0A953T1A6</accession>
<dbReference type="AlphaFoldDB" id="A0A953T1A6"/>
<feature type="transmembrane region" description="Helical" evidence="9">
    <location>
        <begin position="67"/>
        <end position="83"/>
    </location>
</feature>
<sequence length="264" mass="29515">MMGMIQALWGYRGFIAGSVQREFQSNYKNSMLGAAWTVIKPLAMIIVYTVVFSQVMQSKLPGLGNEFAYSIYLCAGLLTWNYFSEAVNRGQNVFLENANLFKKVNFPVLSLSVIALANATVNFAIIFSLFIVFLVASGSFPGLVFFAIVPVLLIQVLLAFGLGLTLGILYVFFRDVGQLFGVVLQFWFWLTPVVYPLSILPTWAQQLIAYNPTTSIATAYQTILVNARMPDWYSLWPVTLLAVVLCVLGLRLYQKHASEMVDEL</sequence>
<proteinExistence type="inferred from homology"/>
<comment type="caution">
    <text evidence="11">The sequence shown here is derived from an EMBL/GenBank/DDBJ whole genome shotgun (WGS) entry which is preliminary data.</text>
</comment>
<dbReference type="Pfam" id="PF01061">
    <property type="entry name" value="ABC2_membrane"/>
    <property type="match status" value="1"/>
</dbReference>
<dbReference type="GO" id="GO:0005886">
    <property type="term" value="C:plasma membrane"/>
    <property type="evidence" value="ECO:0007669"/>
    <property type="project" value="UniProtKB-SubCell"/>
</dbReference>
<keyword evidence="7" id="KW-0762">Sugar transport</keyword>
<dbReference type="PROSITE" id="PS51012">
    <property type="entry name" value="ABC_TM2"/>
    <property type="match status" value="1"/>
</dbReference>
<feature type="transmembrane region" description="Helical" evidence="9">
    <location>
        <begin position="104"/>
        <end position="137"/>
    </location>
</feature>
<dbReference type="PANTHER" id="PTHR30413">
    <property type="entry name" value="INNER MEMBRANE TRANSPORT PERMEASE"/>
    <property type="match status" value="1"/>
</dbReference>
<organism evidence="11 12">
    <name type="scientific">Zwartia hollandica</name>
    <dbReference type="NCBI Taxonomy" id="324606"/>
    <lineage>
        <taxon>Bacteria</taxon>
        <taxon>Pseudomonadati</taxon>
        <taxon>Pseudomonadota</taxon>
        <taxon>Betaproteobacteria</taxon>
        <taxon>Burkholderiales</taxon>
        <taxon>Alcaligenaceae</taxon>
        <taxon>Zwartia</taxon>
    </lineage>
</organism>
<feature type="transmembrane region" description="Helical" evidence="9">
    <location>
        <begin position="143"/>
        <end position="172"/>
    </location>
</feature>
<keyword evidence="8 9" id="KW-0472">Membrane</keyword>
<keyword evidence="3 9" id="KW-0813">Transport</keyword>
<dbReference type="GO" id="GO:0015774">
    <property type="term" value="P:polysaccharide transport"/>
    <property type="evidence" value="ECO:0007669"/>
    <property type="project" value="UniProtKB-KW"/>
</dbReference>
<gene>
    <name evidence="11" type="ORF">KZZ10_05400</name>
</gene>
<evidence type="ECO:0000256" key="3">
    <source>
        <dbReference type="ARBA" id="ARBA00022448"/>
    </source>
</evidence>
<evidence type="ECO:0000256" key="4">
    <source>
        <dbReference type="ARBA" id="ARBA00022475"/>
    </source>
</evidence>
<evidence type="ECO:0000256" key="5">
    <source>
        <dbReference type="ARBA" id="ARBA00022692"/>
    </source>
</evidence>
<evidence type="ECO:0000256" key="9">
    <source>
        <dbReference type="RuleBase" id="RU361157"/>
    </source>
</evidence>
<keyword evidence="5 9" id="KW-0812">Transmembrane</keyword>
<protein>
    <recommendedName>
        <fullName evidence="9">Transport permease protein</fullName>
    </recommendedName>
</protein>
<keyword evidence="7" id="KW-0625">Polysaccharide transport</keyword>
<dbReference type="PANTHER" id="PTHR30413:SF10">
    <property type="entry name" value="CAPSULE POLYSACCHARIDE EXPORT INNER-MEMBRANE PROTEIN CTRC"/>
    <property type="match status" value="1"/>
</dbReference>
<evidence type="ECO:0000256" key="7">
    <source>
        <dbReference type="ARBA" id="ARBA00023047"/>
    </source>
</evidence>
<feature type="transmembrane region" description="Helical" evidence="9">
    <location>
        <begin position="31"/>
        <end position="55"/>
    </location>
</feature>
<keyword evidence="12" id="KW-1185">Reference proteome</keyword>
<evidence type="ECO:0000256" key="8">
    <source>
        <dbReference type="ARBA" id="ARBA00023136"/>
    </source>
</evidence>
<evidence type="ECO:0000313" key="12">
    <source>
        <dbReference type="Proteomes" id="UP000739565"/>
    </source>
</evidence>
<dbReference type="EMBL" id="JAHXRI010000006">
    <property type="protein sequence ID" value="MBZ1350073.1"/>
    <property type="molecule type" value="Genomic_DNA"/>
</dbReference>
<name>A0A953T1A6_9BURK</name>
<keyword evidence="6 9" id="KW-1133">Transmembrane helix</keyword>
<evidence type="ECO:0000256" key="1">
    <source>
        <dbReference type="ARBA" id="ARBA00004651"/>
    </source>
</evidence>
<reference evidence="11" key="1">
    <citation type="submission" date="2021-07" db="EMBL/GenBank/DDBJ databases">
        <title>New genus and species of the family Alcaligenaceae.</title>
        <authorList>
            <person name="Hahn M.W."/>
        </authorList>
    </citation>
    <scope>NUCLEOTIDE SEQUENCE</scope>
    <source>
        <strain evidence="11">LF4-65</strain>
    </source>
</reference>
<evidence type="ECO:0000256" key="6">
    <source>
        <dbReference type="ARBA" id="ARBA00022989"/>
    </source>
</evidence>
<feature type="transmembrane region" description="Helical" evidence="9">
    <location>
        <begin position="179"/>
        <end position="197"/>
    </location>
</feature>
<feature type="transmembrane region" description="Helical" evidence="9">
    <location>
        <begin position="233"/>
        <end position="253"/>
    </location>
</feature>
<dbReference type="GO" id="GO:0140359">
    <property type="term" value="F:ABC-type transporter activity"/>
    <property type="evidence" value="ECO:0007669"/>
    <property type="project" value="InterPro"/>
</dbReference>
<dbReference type="InterPro" id="IPR047817">
    <property type="entry name" value="ABC2_TM_bact-type"/>
</dbReference>
<dbReference type="Proteomes" id="UP000739565">
    <property type="component" value="Unassembled WGS sequence"/>
</dbReference>
<keyword evidence="4 9" id="KW-1003">Cell membrane</keyword>
<comment type="similarity">
    <text evidence="2 9">Belongs to the ABC-2 integral membrane protein family.</text>
</comment>
<evidence type="ECO:0000313" key="11">
    <source>
        <dbReference type="EMBL" id="MBZ1350073.1"/>
    </source>
</evidence>
<evidence type="ECO:0000259" key="10">
    <source>
        <dbReference type="PROSITE" id="PS51012"/>
    </source>
</evidence>
<dbReference type="GO" id="GO:0015920">
    <property type="term" value="P:lipopolysaccharide transport"/>
    <property type="evidence" value="ECO:0007669"/>
    <property type="project" value="TreeGrafter"/>
</dbReference>